<dbReference type="InterPro" id="IPR036390">
    <property type="entry name" value="WH_DNA-bd_sf"/>
</dbReference>
<dbReference type="InterPro" id="IPR023187">
    <property type="entry name" value="Tscrpt_reg_MarR-type_CS"/>
</dbReference>
<gene>
    <name evidence="5" type="ORF">J2045_000215</name>
</gene>
<evidence type="ECO:0000256" key="3">
    <source>
        <dbReference type="ARBA" id="ARBA00023163"/>
    </source>
</evidence>
<name>A0ABU0G1J7_9HYPH</name>
<dbReference type="Proteomes" id="UP001238496">
    <property type="component" value="Unassembled WGS sequence"/>
</dbReference>
<keyword evidence="1" id="KW-0805">Transcription regulation</keyword>
<keyword evidence="3" id="KW-0804">Transcription</keyword>
<evidence type="ECO:0000313" key="6">
    <source>
        <dbReference type="Proteomes" id="UP001238496"/>
    </source>
</evidence>
<dbReference type="PROSITE" id="PS50995">
    <property type="entry name" value="HTH_MARR_2"/>
    <property type="match status" value="1"/>
</dbReference>
<dbReference type="PANTHER" id="PTHR33164:SF64">
    <property type="entry name" value="TRANSCRIPTIONAL REGULATOR SLYA"/>
    <property type="match status" value="1"/>
</dbReference>
<feature type="domain" description="HTH marR-type" evidence="4">
    <location>
        <begin position="6"/>
        <end position="139"/>
    </location>
</feature>
<keyword evidence="6" id="KW-1185">Reference proteome</keyword>
<comment type="caution">
    <text evidence="5">The sequence shown here is derived from an EMBL/GenBank/DDBJ whole genome shotgun (WGS) entry which is preliminary data.</text>
</comment>
<keyword evidence="2" id="KW-0238">DNA-binding</keyword>
<dbReference type="InterPro" id="IPR000835">
    <property type="entry name" value="HTH_MarR-typ"/>
</dbReference>
<dbReference type="Pfam" id="PF12802">
    <property type="entry name" value="MarR_2"/>
    <property type="match status" value="1"/>
</dbReference>
<evidence type="ECO:0000259" key="4">
    <source>
        <dbReference type="PROSITE" id="PS50995"/>
    </source>
</evidence>
<dbReference type="SUPFAM" id="SSF46785">
    <property type="entry name" value="Winged helix' DNA-binding domain"/>
    <property type="match status" value="1"/>
</dbReference>
<dbReference type="SMART" id="SM00347">
    <property type="entry name" value="HTH_MARR"/>
    <property type="match status" value="1"/>
</dbReference>
<sequence length="151" mass="16972">MTENPKRVLGIRLVGLARRWRQYLDMQLSSSGLSDATWAPLMHLHRAGEGLLQRDLAARVGLDVSSLVRLLDILEARELVERQPDPHDRRAKRLFLTPAGHAQVARIRGLVEPLEDDLLQDLDDAATEALLQAFVRIEARLAATAAREERT</sequence>
<dbReference type="EMBL" id="JAUSUW010000001">
    <property type="protein sequence ID" value="MDQ0419205.1"/>
    <property type="molecule type" value="Genomic_DNA"/>
</dbReference>
<evidence type="ECO:0000256" key="1">
    <source>
        <dbReference type="ARBA" id="ARBA00023015"/>
    </source>
</evidence>
<proteinExistence type="predicted"/>
<dbReference type="PRINTS" id="PR00598">
    <property type="entry name" value="HTHMARR"/>
</dbReference>
<accession>A0ABU0G1J7</accession>
<evidence type="ECO:0000313" key="5">
    <source>
        <dbReference type="EMBL" id="MDQ0419205.1"/>
    </source>
</evidence>
<dbReference type="Gene3D" id="1.10.10.10">
    <property type="entry name" value="Winged helix-like DNA-binding domain superfamily/Winged helix DNA-binding domain"/>
    <property type="match status" value="1"/>
</dbReference>
<dbReference type="RefSeq" id="WP_307368254.1">
    <property type="nucleotide sequence ID" value="NZ_JAUSUW010000001.1"/>
</dbReference>
<dbReference type="PROSITE" id="PS01117">
    <property type="entry name" value="HTH_MARR_1"/>
    <property type="match status" value="1"/>
</dbReference>
<dbReference type="InterPro" id="IPR036388">
    <property type="entry name" value="WH-like_DNA-bd_sf"/>
</dbReference>
<dbReference type="PANTHER" id="PTHR33164">
    <property type="entry name" value="TRANSCRIPTIONAL REGULATOR, MARR FAMILY"/>
    <property type="match status" value="1"/>
</dbReference>
<organism evidence="5 6">
    <name type="scientific">Peteryoungia aggregata LMG 23059</name>
    <dbReference type="NCBI Taxonomy" id="1368425"/>
    <lineage>
        <taxon>Bacteria</taxon>
        <taxon>Pseudomonadati</taxon>
        <taxon>Pseudomonadota</taxon>
        <taxon>Alphaproteobacteria</taxon>
        <taxon>Hyphomicrobiales</taxon>
        <taxon>Rhizobiaceae</taxon>
        <taxon>Peteryoungia</taxon>
    </lineage>
</organism>
<reference evidence="5 6" key="1">
    <citation type="submission" date="2023-07" db="EMBL/GenBank/DDBJ databases">
        <title>Genomic Encyclopedia of Type Strains, Phase IV (KMG-IV): sequencing the most valuable type-strain genomes for metagenomic binning, comparative biology and taxonomic classification.</title>
        <authorList>
            <person name="Goeker M."/>
        </authorList>
    </citation>
    <scope>NUCLEOTIDE SEQUENCE [LARGE SCALE GENOMIC DNA]</scope>
    <source>
        <strain evidence="5 6">DSM 1111</strain>
    </source>
</reference>
<evidence type="ECO:0000256" key="2">
    <source>
        <dbReference type="ARBA" id="ARBA00023125"/>
    </source>
</evidence>
<protein>
    <submittedName>
        <fullName evidence="5">MarR family transcriptional regulator for hemolysin</fullName>
    </submittedName>
</protein>
<dbReference type="InterPro" id="IPR039422">
    <property type="entry name" value="MarR/SlyA-like"/>
</dbReference>